<dbReference type="EMBL" id="SBII01000003">
    <property type="protein sequence ID" value="RWX01582.1"/>
    <property type="molecule type" value="Genomic_DNA"/>
</dbReference>
<reference evidence="1 2" key="1">
    <citation type="submission" date="2019-01" db="EMBL/GenBank/DDBJ databases">
        <title>Flavobacterium sp. nov.,isolated from freshwater.</title>
        <authorList>
            <person name="Zhang R."/>
            <person name="Du Z.-J."/>
        </authorList>
    </citation>
    <scope>NUCLEOTIDE SEQUENCE [LARGE SCALE GENOMIC DNA]</scope>
    <source>
        <strain evidence="1 2">1E403</strain>
    </source>
</reference>
<name>A0A444HD30_9FLAO</name>
<comment type="caution">
    <text evidence="1">The sequence shown here is derived from an EMBL/GenBank/DDBJ whole genome shotgun (WGS) entry which is preliminary data.</text>
</comment>
<sequence length="160" mass="17848">MTHFTARFEDNKCIIHNGTAILGVIQFEDKRRIVASLILENTIFSAHPASSSDKNIVITANDAILLKFKFDYLWGGASLYVYDEPTGYKITGKAFKPGSRLVDIDGNDLIVVVNASKWSENQGLKMEVIDTQVTAFQIITTVYYHLYTSASKLYSMVGIV</sequence>
<dbReference type="RefSeq" id="WP_128389119.1">
    <property type="nucleotide sequence ID" value="NZ_SBII01000003.1"/>
</dbReference>
<dbReference type="AlphaFoldDB" id="A0A444HD30"/>
<evidence type="ECO:0000313" key="1">
    <source>
        <dbReference type="EMBL" id="RWX01582.1"/>
    </source>
</evidence>
<evidence type="ECO:0000313" key="2">
    <source>
        <dbReference type="Proteomes" id="UP000287527"/>
    </source>
</evidence>
<organism evidence="1 2">
    <name type="scientific">Flavobacterium cerinum</name>
    <dbReference type="NCBI Taxonomy" id="2502784"/>
    <lineage>
        <taxon>Bacteria</taxon>
        <taxon>Pseudomonadati</taxon>
        <taxon>Bacteroidota</taxon>
        <taxon>Flavobacteriia</taxon>
        <taxon>Flavobacteriales</taxon>
        <taxon>Flavobacteriaceae</taxon>
        <taxon>Flavobacterium</taxon>
    </lineage>
</organism>
<keyword evidence="2" id="KW-1185">Reference proteome</keyword>
<proteinExistence type="predicted"/>
<dbReference type="OrthoDB" id="983143at2"/>
<dbReference type="Proteomes" id="UP000287527">
    <property type="component" value="Unassembled WGS sequence"/>
</dbReference>
<accession>A0A444HD30</accession>
<gene>
    <name evidence="1" type="ORF">EPI11_06425</name>
</gene>
<protein>
    <submittedName>
        <fullName evidence="1">Uncharacterized protein</fullName>
    </submittedName>
</protein>